<gene>
    <name evidence="4" type="ORF">BDW42DRAFT_94361</name>
</gene>
<keyword evidence="1" id="KW-0863">Zinc-finger</keyword>
<dbReference type="GO" id="GO:0005737">
    <property type="term" value="C:cytoplasm"/>
    <property type="evidence" value="ECO:0007669"/>
    <property type="project" value="TreeGrafter"/>
</dbReference>
<keyword evidence="1" id="KW-0479">Metal-binding</keyword>
<feature type="compositionally biased region" description="Basic and acidic residues" evidence="2">
    <location>
        <begin position="309"/>
        <end position="323"/>
    </location>
</feature>
<feature type="compositionally biased region" description="Low complexity" evidence="2">
    <location>
        <begin position="58"/>
        <end position="70"/>
    </location>
</feature>
<dbReference type="AlphaFoldDB" id="A0A2J5HVX0"/>
<dbReference type="PANTHER" id="PTHR22996:SF0">
    <property type="entry name" value="RE60872P-RELATED"/>
    <property type="match status" value="1"/>
</dbReference>
<evidence type="ECO:0000256" key="2">
    <source>
        <dbReference type="SAM" id="MobiDB-lite"/>
    </source>
</evidence>
<dbReference type="GO" id="GO:0016567">
    <property type="term" value="P:protein ubiquitination"/>
    <property type="evidence" value="ECO:0007669"/>
    <property type="project" value="TreeGrafter"/>
</dbReference>
<dbReference type="Gene3D" id="3.30.40.10">
    <property type="entry name" value="Zinc/RING finger domain, C3HC4 (zinc finger)"/>
    <property type="match status" value="1"/>
</dbReference>
<feature type="region of interest" description="Disordered" evidence="2">
    <location>
        <begin position="294"/>
        <end position="323"/>
    </location>
</feature>
<dbReference type="PANTHER" id="PTHR22996">
    <property type="entry name" value="MAHOGUNIN"/>
    <property type="match status" value="1"/>
</dbReference>
<feature type="compositionally biased region" description="Pro residues" evidence="2">
    <location>
        <begin position="87"/>
        <end position="107"/>
    </location>
</feature>
<reference evidence="5" key="1">
    <citation type="submission" date="2017-12" db="EMBL/GenBank/DDBJ databases">
        <authorList>
            <consortium name="DOE Joint Genome Institute"/>
            <person name="Mondo S.J."/>
            <person name="Kjaerbolling I."/>
            <person name="Vesth T.C."/>
            <person name="Frisvad J.C."/>
            <person name="Nybo J.L."/>
            <person name="Theobald S."/>
            <person name="Kuo A."/>
            <person name="Bowyer P."/>
            <person name="Matsuda Y."/>
            <person name="Lyhne E.K."/>
            <person name="Kogle M.E."/>
            <person name="Clum A."/>
            <person name="Lipzen A."/>
            <person name="Salamov A."/>
            <person name="Ngan C.Y."/>
            <person name="Daum C."/>
            <person name="Chiniquy J."/>
            <person name="Barry K."/>
            <person name="LaButti K."/>
            <person name="Haridas S."/>
            <person name="Simmons B.A."/>
            <person name="Magnuson J.K."/>
            <person name="Mortensen U.H."/>
            <person name="Larsen T.O."/>
            <person name="Grigoriev I.V."/>
            <person name="Baker S.E."/>
            <person name="Andersen M.R."/>
            <person name="Nordberg H.P."/>
            <person name="Cantor M.N."/>
            <person name="Hua S.X."/>
        </authorList>
    </citation>
    <scope>NUCLEOTIDE SEQUENCE [LARGE SCALE GENOMIC DNA]</scope>
    <source>
        <strain evidence="5">IBT 19404</strain>
    </source>
</reference>
<feature type="region of interest" description="Disordered" evidence="2">
    <location>
        <begin position="42"/>
        <end position="109"/>
    </location>
</feature>
<evidence type="ECO:0000259" key="3">
    <source>
        <dbReference type="PROSITE" id="PS50089"/>
    </source>
</evidence>
<dbReference type="GO" id="GO:0008270">
    <property type="term" value="F:zinc ion binding"/>
    <property type="evidence" value="ECO:0007669"/>
    <property type="project" value="UniProtKB-KW"/>
</dbReference>
<keyword evidence="1" id="KW-0862">Zinc</keyword>
<name>A0A2J5HVX0_9EURO</name>
<dbReference type="Pfam" id="PF13920">
    <property type="entry name" value="zf-C3HC4_3"/>
    <property type="match status" value="1"/>
</dbReference>
<dbReference type="GO" id="GO:0061630">
    <property type="term" value="F:ubiquitin protein ligase activity"/>
    <property type="evidence" value="ECO:0007669"/>
    <property type="project" value="UniProtKB-EC"/>
</dbReference>
<feature type="region of interest" description="Disordered" evidence="2">
    <location>
        <begin position="169"/>
        <end position="260"/>
    </location>
</feature>
<dbReference type="InterPro" id="IPR013083">
    <property type="entry name" value="Znf_RING/FYVE/PHD"/>
</dbReference>
<dbReference type="EMBL" id="KZ559535">
    <property type="protein sequence ID" value="PLN81549.1"/>
    <property type="molecule type" value="Genomic_DNA"/>
</dbReference>
<feature type="domain" description="RING-type" evidence="3">
    <location>
        <begin position="331"/>
        <end position="379"/>
    </location>
</feature>
<proteinExistence type="predicted"/>
<dbReference type="PROSITE" id="PS50089">
    <property type="entry name" value="ZF_RING_2"/>
    <property type="match status" value="1"/>
</dbReference>
<evidence type="ECO:0000256" key="1">
    <source>
        <dbReference type="PROSITE-ProRule" id="PRU00175"/>
    </source>
</evidence>
<dbReference type="SUPFAM" id="SSF57850">
    <property type="entry name" value="RING/U-box"/>
    <property type="match status" value="1"/>
</dbReference>
<organism evidence="4 5">
    <name type="scientific">Aspergillus taichungensis</name>
    <dbReference type="NCBI Taxonomy" id="482145"/>
    <lineage>
        <taxon>Eukaryota</taxon>
        <taxon>Fungi</taxon>
        <taxon>Dikarya</taxon>
        <taxon>Ascomycota</taxon>
        <taxon>Pezizomycotina</taxon>
        <taxon>Eurotiomycetes</taxon>
        <taxon>Eurotiomycetidae</taxon>
        <taxon>Eurotiales</taxon>
        <taxon>Aspergillaceae</taxon>
        <taxon>Aspergillus</taxon>
        <taxon>Aspergillus subgen. Circumdati</taxon>
    </lineage>
</organism>
<dbReference type="InterPro" id="IPR045194">
    <property type="entry name" value="MGRN1/RNF157-like"/>
</dbReference>
<dbReference type="SMART" id="SM00184">
    <property type="entry name" value="RING"/>
    <property type="match status" value="1"/>
</dbReference>
<feature type="compositionally biased region" description="Polar residues" evidence="2">
    <location>
        <begin position="230"/>
        <end position="243"/>
    </location>
</feature>
<feature type="compositionally biased region" description="Polar residues" evidence="2">
    <location>
        <begin position="208"/>
        <end position="220"/>
    </location>
</feature>
<sequence>MNTGSGQGPVTDPFLGLPMQGLSFELPSNIYGPSVGQAEAMGSNMFPLAPGTNTVDMPVQSEQSSQVPSPDTMPQQTHSRMAFENPNPMPAPGYQQPPPLNPNPPPVYAMNQPNPPYNLMSWVYPPLVQPTPNANSAGLQFPVVPAVPNQQQIPQVLQQHLARVRPSVNYSQPPFRYRNSAPYPQVGGGAGMRRHHRSSSSVGSVGSTRQPSNRNSVNGHRQTRPEPVNNARQSTPSQPSSDHQPGPPLQRSHAWAPSDDRDRLELARQLHLARVQSNEIRLYHEAIAQSQRRYETLDINGQSPIPKSLDGKNDGRPEPKETDDLTVNMECKICMSQLVDTVMLPCGHAILCRWCAEQHMPSGNDRTRPRGKALCPVCRGPVKYKFRIYLS</sequence>
<evidence type="ECO:0000313" key="5">
    <source>
        <dbReference type="Proteomes" id="UP000235023"/>
    </source>
</evidence>
<evidence type="ECO:0000313" key="4">
    <source>
        <dbReference type="EMBL" id="PLN81549.1"/>
    </source>
</evidence>
<keyword evidence="5" id="KW-1185">Reference proteome</keyword>
<protein>
    <recommendedName>
        <fullName evidence="3">RING-type domain-containing protein</fullName>
    </recommendedName>
</protein>
<dbReference type="Proteomes" id="UP000235023">
    <property type="component" value="Unassembled WGS sequence"/>
</dbReference>
<dbReference type="InterPro" id="IPR001841">
    <property type="entry name" value="Znf_RING"/>
</dbReference>
<dbReference type="OrthoDB" id="1711136at2759"/>
<accession>A0A2J5HVX0</accession>